<dbReference type="InterPro" id="IPR036890">
    <property type="entry name" value="HATPase_C_sf"/>
</dbReference>
<evidence type="ECO:0000256" key="4">
    <source>
        <dbReference type="SAM" id="Phobius"/>
    </source>
</evidence>
<feature type="transmembrane region" description="Helical" evidence="4">
    <location>
        <begin position="81"/>
        <end position="100"/>
    </location>
</feature>
<dbReference type="GO" id="GO:0000155">
    <property type="term" value="F:phosphorelay sensor kinase activity"/>
    <property type="evidence" value="ECO:0007669"/>
    <property type="project" value="InterPro"/>
</dbReference>
<sequence length="401" mass="45649">MIGLTEAFSLILLNAGEFVAIFPMLIIPAIFIYRDSKSIIRGISISLISIIIFILSDHLISTIAVSILGFNSIQVRENIKLYYIFVVINWIFLFVLTKFIGLLINKKIKVSTLELKGKSGFLIVISLLLTFVIFYINIIFESNQGASLKIIRVNGILFFSYFLLLMIIIYILITSITKEMDLKNKQIQFESLQEYTCSLEKLYTDMRAFRHDYINILSSMIGYIESKDIESLEKYFNEKIFPLSKGMASNNFKLGLLSNIKITEIKGIFSSKLIRAQELNINVFIDIAEPIEKINMDIIDLSRVIGILLDNAIEAAIKCDEPFMKVAVINKENSVLIVIINSIYEEVPIYKIYEKGFSTKGVNRGLGLYNLKQITGKCDNVSLDTIIENGEFKQLVEIANR</sequence>
<keyword evidence="7" id="KW-1185">Reference proteome</keyword>
<keyword evidence="2" id="KW-0808">Transferase</keyword>
<evidence type="ECO:0000313" key="7">
    <source>
        <dbReference type="Proteomes" id="UP000036923"/>
    </source>
</evidence>
<accession>A0A0L6JU22</accession>
<evidence type="ECO:0000256" key="1">
    <source>
        <dbReference type="ARBA" id="ARBA00022553"/>
    </source>
</evidence>
<dbReference type="PATRIC" id="fig|398512.5.peg.4399"/>
<feature type="transmembrane region" description="Helical" evidence="4">
    <location>
        <begin position="12"/>
        <end position="33"/>
    </location>
</feature>
<dbReference type="AlphaFoldDB" id="A0A0L6JU22"/>
<feature type="transmembrane region" description="Helical" evidence="4">
    <location>
        <begin position="152"/>
        <end position="173"/>
    </location>
</feature>
<dbReference type="Proteomes" id="UP000036923">
    <property type="component" value="Unassembled WGS sequence"/>
</dbReference>
<dbReference type="EMBL" id="LGTC01000001">
    <property type="protein sequence ID" value="KNY28927.1"/>
    <property type="molecule type" value="Genomic_DNA"/>
</dbReference>
<dbReference type="GO" id="GO:0042802">
    <property type="term" value="F:identical protein binding"/>
    <property type="evidence" value="ECO:0007669"/>
    <property type="project" value="TreeGrafter"/>
</dbReference>
<dbReference type="PANTHER" id="PTHR40448">
    <property type="entry name" value="TWO-COMPONENT SENSOR HISTIDINE KINASE"/>
    <property type="match status" value="1"/>
</dbReference>
<keyword evidence="4" id="KW-0472">Membrane</keyword>
<keyword evidence="4" id="KW-1133">Transmembrane helix</keyword>
<dbReference type="eggNOG" id="COG3290">
    <property type="taxonomic scope" value="Bacteria"/>
</dbReference>
<feature type="domain" description="Sensor histidine kinase NatK-like C-terminal" evidence="5">
    <location>
        <begin position="296"/>
        <end position="398"/>
    </location>
</feature>
<evidence type="ECO:0000256" key="3">
    <source>
        <dbReference type="ARBA" id="ARBA00022777"/>
    </source>
</evidence>
<dbReference type="SUPFAM" id="SSF55890">
    <property type="entry name" value="Sporulation response regulatory protein Spo0B"/>
    <property type="match status" value="1"/>
</dbReference>
<dbReference type="InterPro" id="IPR016120">
    <property type="entry name" value="Sig_transdc_His_kin_SpoOB"/>
</dbReference>
<feature type="transmembrane region" description="Helical" evidence="4">
    <location>
        <begin position="45"/>
        <end position="69"/>
    </location>
</feature>
<protein>
    <recommendedName>
        <fullName evidence="5">Sensor histidine kinase NatK-like C-terminal domain-containing protein</fullName>
    </recommendedName>
</protein>
<dbReference type="PANTHER" id="PTHR40448:SF1">
    <property type="entry name" value="TWO-COMPONENT SENSOR HISTIDINE KINASE"/>
    <property type="match status" value="1"/>
</dbReference>
<name>A0A0L6JU22_9FIRM</name>
<proteinExistence type="predicted"/>
<evidence type="ECO:0000256" key="2">
    <source>
        <dbReference type="ARBA" id="ARBA00022679"/>
    </source>
</evidence>
<keyword evidence="3" id="KW-0418">Kinase</keyword>
<feature type="transmembrane region" description="Helical" evidence="4">
    <location>
        <begin position="121"/>
        <end position="140"/>
    </location>
</feature>
<comment type="caution">
    <text evidence="6">The sequence shown here is derived from an EMBL/GenBank/DDBJ whole genome shotgun (WGS) entry which is preliminary data.</text>
</comment>
<keyword evidence="4" id="KW-0812">Transmembrane</keyword>
<dbReference type="Gene3D" id="3.30.565.10">
    <property type="entry name" value="Histidine kinase-like ATPase, C-terminal domain"/>
    <property type="match status" value="1"/>
</dbReference>
<dbReference type="Pfam" id="PF14501">
    <property type="entry name" value="HATPase_c_5"/>
    <property type="match status" value="1"/>
</dbReference>
<dbReference type="SUPFAM" id="SSF55874">
    <property type="entry name" value="ATPase domain of HSP90 chaperone/DNA topoisomerase II/histidine kinase"/>
    <property type="match status" value="1"/>
</dbReference>
<organism evidence="6 7">
    <name type="scientific">Pseudobacteroides cellulosolvens ATCC 35603 = DSM 2933</name>
    <dbReference type="NCBI Taxonomy" id="398512"/>
    <lineage>
        <taxon>Bacteria</taxon>
        <taxon>Bacillati</taxon>
        <taxon>Bacillota</taxon>
        <taxon>Clostridia</taxon>
        <taxon>Eubacteriales</taxon>
        <taxon>Oscillospiraceae</taxon>
        <taxon>Pseudobacteroides</taxon>
    </lineage>
</organism>
<evidence type="ECO:0000313" key="6">
    <source>
        <dbReference type="EMBL" id="KNY28927.1"/>
    </source>
</evidence>
<evidence type="ECO:0000259" key="5">
    <source>
        <dbReference type="Pfam" id="PF14501"/>
    </source>
</evidence>
<dbReference type="InterPro" id="IPR032834">
    <property type="entry name" value="NatK-like_C"/>
</dbReference>
<reference evidence="7" key="1">
    <citation type="submission" date="2015-07" db="EMBL/GenBank/DDBJ databases">
        <title>Near-Complete Genome Sequence of the Cellulolytic Bacterium Bacteroides (Pseudobacteroides) cellulosolvens ATCC 35603.</title>
        <authorList>
            <person name="Dassa B."/>
            <person name="Utturkar S.M."/>
            <person name="Klingeman D.M."/>
            <person name="Hurt R.A."/>
            <person name="Keller M."/>
            <person name="Xu J."/>
            <person name="Reddy Y.H.K."/>
            <person name="Borovok I."/>
            <person name="Grinberg I.R."/>
            <person name="Lamed R."/>
            <person name="Zhivin O."/>
            <person name="Bayer E.A."/>
            <person name="Brown S.D."/>
        </authorList>
    </citation>
    <scope>NUCLEOTIDE SEQUENCE [LARGE SCALE GENOMIC DNA]</scope>
    <source>
        <strain evidence="7">DSM 2933</strain>
    </source>
</reference>
<keyword evidence="1" id="KW-0597">Phosphoprotein</keyword>
<gene>
    <name evidence="6" type="ORF">Bccel_4201</name>
</gene>
<dbReference type="STRING" id="398512.Bccel_4201"/>